<keyword evidence="1 2" id="KW-0732">Signal</keyword>
<feature type="domain" description="Outer membrane protein beta-barrel" evidence="3">
    <location>
        <begin position="39"/>
        <end position="254"/>
    </location>
</feature>
<feature type="signal peptide" evidence="2">
    <location>
        <begin position="1"/>
        <end position="20"/>
    </location>
</feature>
<dbReference type="Proteomes" id="UP000186364">
    <property type="component" value="Unassembled WGS sequence"/>
</dbReference>
<dbReference type="Pfam" id="PF13505">
    <property type="entry name" value="OMP_b-brl"/>
    <property type="match status" value="1"/>
</dbReference>
<evidence type="ECO:0000259" key="3">
    <source>
        <dbReference type="Pfam" id="PF13505"/>
    </source>
</evidence>
<evidence type="ECO:0000256" key="2">
    <source>
        <dbReference type="SAM" id="SignalP"/>
    </source>
</evidence>
<sequence>MKRSVIGVFAVLLASTPGVAADLYPVQEAPPPVAVAPVAGGWYLRGDIGYAFTDLRGAHYYQGPGRYVRDFDKADLDDTWTAGIGVGYRASEHLRADLTLDHLGKADFSGSTTGSCGVATACTSRDVSALTAWSLMANAYVDIGTWGRFTPYVGGGIGGTRVKWDKLKNTSCETGNSGNCDETVEHEGKERWRFTYGLMAGTAIDITCNLQADIGYRFRHILAGDMFGSKLHGGPGSDKGLYVHEARAGLRYNFGDCEQAAYVPEVPVDQPIYK</sequence>
<protein>
    <recommendedName>
        <fullName evidence="3">Outer membrane protein beta-barrel domain-containing protein</fullName>
    </recommendedName>
</protein>
<dbReference type="AlphaFoldDB" id="A0A1Q9AZI4"/>
<proteinExistence type="predicted"/>
<feature type="chain" id="PRO_5010254271" description="Outer membrane protein beta-barrel domain-containing protein" evidence="2">
    <location>
        <begin position="21"/>
        <end position="274"/>
    </location>
</feature>
<evidence type="ECO:0000256" key="1">
    <source>
        <dbReference type="ARBA" id="ARBA00022729"/>
    </source>
</evidence>
<name>A0A1Q9AZI4_9HYPH</name>
<gene>
    <name evidence="4" type="ORF">BJF93_03465</name>
</gene>
<comment type="caution">
    <text evidence="4">The sequence shown here is derived from an EMBL/GenBank/DDBJ whole genome shotgun (WGS) entry which is preliminary data.</text>
</comment>
<reference evidence="4 5" key="1">
    <citation type="submission" date="2016-09" db="EMBL/GenBank/DDBJ databases">
        <title>Rhizobium sp. nov., a novel species isolated from the rice rhizosphere.</title>
        <authorList>
            <person name="Zhao J."/>
            <person name="Zhang X."/>
        </authorList>
    </citation>
    <scope>NUCLEOTIDE SEQUENCE [LARGE SCALE GENOMIC DNA]</scope>
    <source>
        <strain evidence="4 5">1.7048</strain>
    </source>
</reference>
<dbReference type="InterPro" id="IPR027385">
    <property type="entry name" value="Beta-barrel_OMP"/>
</dbReference>
<dbReference type="Gene3D" id="2.40.160.20">
    <property type="match status" value="1"/>
</dbReference>
<evidence type="ECO:0000313" key="4">
    <source>
        <dbReference type="EMBL" id="OLP61118.1"/>
    </source>
</evidence>
<dbReference type="RefSeq" id="WP_075627009.1">
    <property type="nucleotide sequence ID" value="NZ_FOAM01000006.1"/>
</dbReference>
<keyword evidence="5" id="KW-1185">Reference proteome</keyword>
<dbReference type="InterPro" id="IPR011250">
    <property type="entry name" value="OMP/PagP_B-barrel"/>
</dbReference>
<dbReference type="OrthoDB" id="5643626at2"/>
<organism evidence="4 5">
    <name type="scientific">Xaviernesmea oryzae</name>
    <dbReference type="NCBI Taxonomy" id="464029"/>
    <lineage>
        <taxon>Bacteria</taxon>
        <taxon>Pseudomonadati</taxon>
        <taxon>Pseudomonadota</taxon>
        <taxon>Alphaproteobacteria</taxon>
        <taxon>Hyphomicrobiales</taxon>
        <taxon>Rhizobiaceae</taxon>
        <taxon>Rhizobium/Agrobacterium group</taxon>
        <taxon>Xaviernesmea</taxon>
    </lineage>
</organism>
<dbReference type="EMBL" id="MKIP01000034">
    <property type="protein sequence ID" value="OLP61118.1"/>
    <property type="molecule type" value="Genomic_DNA"/>
</dbReference>
<dbReference type="SUPFAM" id="SSF56925">
    <property type="entry name" value="OMPA-like"/>
    <property type="match status" value="1"/>
</dbReference>
<evidence type="ECO:0000313" key="5">
    <source>
        <dbReference type="Proteomes" id="UP000186364"/>
    </source>
</evidence>
<accession>A0A1Q9AZI4</accession>